<dbReference type="Gene3D" id="3.20.100.10">
    <property type="entry name" value="mRNA triphosphatase Cet1-like"/>
    <property type="match status" value="1"/>
</dbReference>
<keyword evidence="5" id="KW-0378">Hydrolase</keyword>
<dbReference type="GO" id="GO:0004651">
    <property type="term" value="F:polynucleotide 5'-phosphatase activity"/>
    <property type="evidence" value="ECO:0007669"/>
    <property type="project" value="InterPro"/>
</dbReference>
<evidence type="ECO:0000256" key="7">
    <source>
        <dbReference type="ARBA" id="ARBA00035028"/>
    </source>
</evidence>
<dbReference type="GO" id="GO:0006397">
    <property type="term" value="P:mRNA processing"/>
    <property type="evidence" value="ECO:0007669"/>
    <property type="project" value="UniProtKB-KW"/>
</dbReference>
<evidence type="ECO:0000256" key="3">
    <source>
        <dbReference type="ARBA" id="ARBA00006345"/>
    </source>
</evidence>
<proteinExistence type="inferred from homology"/>
<dbReference type="Pfam" id="PF02940">
    <property type="entry name" value="mRNA_triPase"/>
    <property type="match status" value="1"/>
</dbReference>
<dbReference type="InterPro" id="IPR037009">
    <property type="entry name" value="mRNA_triPase_Cet1_sf"/>
</dbReference>
<evidence type="ECO:0000259" key="10">
    <source>
        <dbReference type="Pfam" id="PF02940"/>
    </source>
</evidence>
<dbReference type="InterPro" id="IPR040343">
    <property type="entry name" value="Cet1/Ctl1"/>
</dbReference>
<dbReference type="InterPro" id="IPR004206">
    <property type="entry name" value="mRNA_triPase_Cet1"/>
</dbReference>
<dbReference type="EMBL" id="JAFJZO010000025">
    <property type="protein sequence ID" value="KAG5502947.1"/>
    <property type="molecule type" value="Genomic_DNA"/>
</dbReference>
<gene>
    <name evidence="11" type="ORF">JKF63_04720</name>
</gene>
<comment type="catalytic activity">
    <reaction evidence="8">
        <text>a 5'-end triphospho-ribonucleoside in mRNA + H2O = a 5'-end diphospho-ribonucleoside in mRNA + phosphate + H(+)</text>
        <dbReference type="Rhea" id="RHEA:67004"/>
        <dbReference type="Rhea" id="RHEA-COMP:17164"/>
        <dbReference type="Rhea" id="RHEA-COMP:17165"/>
        <dbReference type="ChEBI" id="CHEBI:15377"/>
        <dbReference type="ChEBI" id="CHEBI:15378"/>
        <dbReference type="ChEBI" id="CHEBI:43474"/>
        <dbReference type="ChEBI" id="CHEBI:167616"/>
        <dbReference type="ChEBI" id="CHEBI:167618"/>
        <dbReference type="EC" id="3.6.1.74"/>
    </reaction>
    <physiologicalReaction direction="left-to-right" evidence="8">
        <dbReference type="Rhea" id="RHEA:67005"/>
    </physiologicalReaction>
</comment>
<accession>A0A836HNA8</accession>
<dbReference type="Proteomes" id="UP000674318">
    <property type="component" value="Unassembled WGS sequence"/>
</dbReference>
<evidence type="ECO:0000256" key="6">
    <source>
        <dbReference type="ARBA" id="ARBA00023242"/>
    </source>
</evidence>
<dbReference type="RefSeq" id="XP_067756719.1">
    <property type="nucleotide sequence ID" value="XM_067900698.1"/>
</dbReference>
<dbReference type="InterPro" id="IPR033469">
    <property type="entry name" value="CYTH-like_dom_sf"/>
</dbReference>
<feature type="region of interest" description="Disordered" evidence="9">
    <location>
        <begin position="1"/>
        <end position="21"/>
    </location>
</feature>
<evidence type="ECO:0000256" key="2">
    <source>
        <dbReference type="ARBA" id="ARBA00004123"/>
    </source>
</evidence>
<feature type="domain" description="mRNA triphosphatase Cet1-like" evidence="10">
    <location>
        <begin position="70"/>
        <end position="258"/>
    </location>
</feature>
<dbReference type="KEGG" id="phet:94290775"/>
<keyword evidence="12" id="KW-1185">Reference proteome</keyword>
<evidence type="ECO:0000256" key="1">
    <source>
        <dbReference type="ARBA" id="ARBA00001946"/>
    </source>
</evidence>
<dbReference type="PANTHER" id="PTHR28118">
    <property type="entry name" value="POLYNUCLEOTIDE 5'-TRIPHOSPHATASE-RELATED"/>
    <property type="match status" value="1"/>
</dbReference>
<protein>
    <recommendedName>
        <fullName evidence="7">mRNA 5'-phosphatase</fullName>
        <ecNumber evidence="7">3.6.1.74</ecNumber>
    </recommendedName>
</protein>
<keyword evidence="6" id="KW-0539">Nucleus</keyword>
<evidence type="ECO:0000313" key="12">
    <source>
        <dbReference type="Proteomes" id="UP000674318"/>
    </source>
</evidence>
<keyword evidence="4" id="KW-0507">mRNA processing</keyword>
<comment type="subcellular location">
    <subcellularLocation>
        <location evidence="2">Nucleus</location>
    </subcellularLocation>
</comment>
<sequence length="307" mass="33376">MEEPCTPLSHEGADGSSSASPSVLAPLKAAVAPTAEAAGTSGDYEEVCPHSQCPLSVATSLLARIKPFLSRSHIEVEARLCKIGHPRKVMRDDDTSRVTASRIVALDSSCNAMRILEAFHQHVQVGVSAEDFARMKTYVAKEKVVALPLQEAVTEDVNTQTGRYTYAIAVDGSKSFVGRIMKKRLCNVEVHVPKSPYDIRVSVSTEVVCPGADAPAVKSRGHVRHKRRWTATENTYEYAFTRVGADDDPSPIFEVEIEGVHVNSQADVTEAWLADLLNRLLVLAQLKGNTGLQQNPGAVEPKGRHLR</sequence>
<dbReference type="PANTHER" id="PTHR28118:SF1">
    <property type="entry name" value="POLYNUCLEOTIDE 5'-TRIPHOSPHATASE CTL1-RELATED"/>
    <property type="match status" value="1"/>
</dbReference>
<organism evidence="11 12">
    <name type="scientific">Porcisia hertigi</name>
    <dbReference type="NCBI Taxonomy" id="2761500"/>
    <lineage>
        <taxon>Eukaryota</taxon>
        <taxon>Discoba</taxon>
        <taxon>Euglenozoa</taxon>
        <taxon>Kinetoplastea</taxon>
        <taxon>Metakinetoplastina</taxon>
        <taxon>Trypanosomatida</taxon>
        <taxon>Trypanosomatidae</taxon>
        <taxon>Leishmaniinae</taxon>
        <taxon>Porcisia</taxon>
    </lineage>
</organism>
<evidence type="ECO:0000256" key="5">
    <source>
        <dbReference type="ARBA" id="ARBA00022801"/>
    </source>
</evidence>
<dbReference type="EC" id="3.6.1.74" evidence="7"/>
<dbReference type="AlphaFoldDB" id="A0A836HNA8"/>
<dbReference type="CDD" id="cd07470">
    <property type="entry name" value="CYTH-like_mRNA_RTPase"/>
    <property type="match status" value="1"/>
</dbReference>
<dbReference type="SUPFAM" id="SSF55154">
    <property type="entry name" value="CYTH-like phosphatases"/>
    <property type="match status" value="1"/>
</dbReference>
<name>A0A836HNA8_9TRYP</name>
<evidence type="ECO:0000256" key="4">
    <source>
        <dbReference type="ARBA" id="ARBA00022664"/>
    </source>
</evidence>
<evidence type="ECO:0000256" key="9">
    <source>
        <dbReference type="SAM" id="MobiDB-lite"/>
    </source>
</evidence>
<comment type="caution">
    <text evidence="11">The sequence shown here is derived from an EMBL/GenBank/DDBJ whole genome shotgun (WGS) entry which is preliminary data.</text>
</comment>
<dbReference type="GO" id="GO:0005634">
    <property type="term" value="C:nucleus"/>
    <property type="evidence" value="ECO:0007669"/>
    <property type="project" value="UniProtKB-SubCell"/>
</dbReference>
<dbReference type="GO" id="GO:0140818">
    <property type="term" value="F:mRNA 5'-triphosphate monophosphatase activity"/>
    <property type="evidence" value="ECO:0007669"/>
    <property type="project" value="UniProtKB-EC"/>
</dbReference>
<evidence type="ECO:0000256" key="8">
    <source>
        <dbReference type="ARBA" id="ARBA00047740"/>
    </source>
</evidence>
<comment type="cofactor">
    <cofactor evidence="1">
        <name>Mg(2+)</name>
        <dbReference type="ChEBI" id="CHEBI:18420"/>
    </cofactor>
</comment>
<dbReference type="GeneID" id="94290775"/>
<comment type="similarity">
    <text evidence="3">Belongs to the fungal TPase family.</text>
</comment>
<evidence type="ECO:0000313" key="11">
    <source>
        <dbReference type="EMBL" id="KAG5502947.1"/>
    </source>
</evidence>
<reference evidence="11 12" key="1">
    <citation type="submission" date="2021-02" db="EMBL/GenBank/DDBJ databases">
        <title>Porcisia hertigi Genome sequencing and assembly.</title>
        <authorList>
            <person name="Almutairi H."/>
            <person name="Gatherer D."/>
        </authorList>
    </citation>
    <scope>NUCLEOTIDE SEQUENCE [LARGE SCALE GENOMIC DNA]</scope>
    <source>
        <strain evidence="11 12">C119</strain>
    </source>
</reference>
<dbReference type="OrthoDB" id="272147at2759"/>